<keyword evidence="3" id="KW-1185">Reference proteome</keyword>
<evidence type="ECO:0000313" key="2">
    <source>
        <dbReference type="EMBL" id="KAL2340629.1"/>
    </source>
</evidence>
<feature type="compositionally biased region" description="Basic and acidic residues" evidence="1">
    <location>
        <begin position="47"/>
        <end position="63"/>
    </location>
</feature>
<reference evidence="2 3" key="1">
    <citation type="submission" date="2024-08" db="EMBL/GenBank/DDBJ databases">
        <title>Insights into the chromosomal genome structure of Flemingia macrophylla.</title>
        <authorList>
            <person name="Ding Y."/>
            <person name="Zhao Y."/>
            <person name="Bi W."/>
            <person name="Wu M."/>
            <person name="Zhao G."/>
            <person name="Gong Y."/>
            <person name="Li W."/>
            <person name="Zhang P."/>
        </authorList>
    </citation>
    <scope>NUCLEOTIDE SEQUENCE [LARGE SCALE GENOMIC DNA]</scope>
    <source>
        <strain evidence="2">DYQJB</strain>
        <tissue evidence="2">Leaf</tissue>
    </source>
</reference>
<accession>A0ABD1MXU4</accession>
<dbReference type="InterPro" id="IPR027417">
    <property type="entry name" value="P-loop_NTPase"/>
</dbReference>
<sequence length="185" mass="20907">MADVAILSSSPSLRDKIIIKSQKNKRKTLSKQKPAKAGNSRRRKELSHRPGDPEEGQEREPASKRTSRLAAWQNNLALDKDRDLVFYLHSAVRQEISNETDHITGKTKAISNIPIQLSIYSPHEGQSETIVQDIENMVRSYIVKATDSTEALEVSQEDEITILHVGRQSTHCWIVEAIEIDGPWQ</sequence>
<name>A0ABD1MXU4_9FABA</name>
<organism evidence="2 3">
    <name type="scientific">Flemingia macrophylla</name>
    <dbReference type="NCBI Taxonomy" id="520843"/>
    <lineage>
        <taxon>Eukaryota</taxon>
        <taxon>Viridiplantae</taxon>
        <taxon>Streptophyta</taxon>
        <taxon>Embryophyta</taxon>
        <taxon>Tracheophyta</taxon>
        <taxon>Spermatophyta</taxon>
        <taxon>Magnoliopsida</taxon>
        <taxon>eudicotyledons</taxon>
        <taxon>Gunneridae</taxon>
        <taxon>Pentapetalae</taxon>
        <taxon>rosids</taxon>
        <taxon>fabids</taxon>
        <taxon>Fabales</taxon>
        <taxon>Fabaceae</taxon>
        <taxon>Papilionoideae</taxon>
        <taxon>50 kb inversion clade</taxon>
        <taxon>NPAAA clade</taxon>
        <taxon>indigoferoid/millettioid clade</taxon>
        <taxon>Phaseoleae</taxon>
        <taxon>Flemingia</taxon>
    </lineage>
</organism>
<protein>
    <submittedName>
        <fullName evidence="2">Uncharacterized protein</fullName>
    </submittedName>
</protein>
<dbReference type="Proteomes" id="UP001603857">
    <property type="component" value="Unassembled WGS sequence"/>
</dbReference>
<gene>
    <name evidence="2" type="ORF">Fmac_008569</name>
</gene>
<dbReference type="AlphaFoldDB" id="A0ABD1MXU4"/>
<feature type="region of interest" description="Disordered" evidence="1">
    <location>
        <begin position="17"/>
        <end position="67"/>
    </location>
</feature>
<evidence type="ECO:0000256" key="1">
    <source>
        <dbReference type="SAM" id="MobiDB-lite"/>
    </source>
</evidence>
<evidence type="ECO:0000313" key="3">
    <source>
        <dbReference type="Proteomes" id="UP001603857"/>
    </source>
</evidence>
<proteinExistence type="predicted"/>
<feature type="compositionally biased region" description="Basic residues" evidence="1">
    <location>
        <begin position="22"/>
        <end position="46"/>
    </location>
</feature>
<dbReference type="Gene3D" id="3.40.50.300">
    <property type="entry name" value="P-loop containing nucleotide triphosphate hydrolases"/>
    <property type="match status" value="1"/>
</dbReference>
<comment type="caution">
    <text evidence="2">The sequence shown here is derived from an EMBL/GenBank/DDBJ whole genome shotgun (WGS) entry which is preliminary data.</text>
</comment>
<dbReference type="EMBL" id="JBGMDY010000003">
    <property type="protein sequence ID" value="KAL2340629.1"/>
    <property type="molecule type" value="Genomic_DNA"/>
</dbReference>